<keyword evidence="7" id="KW-0464">Manganese</keyword>
<dbReference type="GO" id="GO:0043883">
    <property type="term" value="F:malolactic enzyme activity"/>
    <property type="evidence" value="ECO:0007669"/>
    <property type="project" value="UniProtKB-EC"/>
</dbReference>
<dbReference type="PANTHER" id="PTHR23406:SF34">
    <property type="entry name" value="NAD-DEPENDENT MALIC ENZYME, MITOCHONDRIAL"/>
    <property type="match status" value="1"/>
</dbReference>
<dbReference type="PIRSF" id="PIRSF000106">
    <property type="entry name" value="ME"/>
    <property type="match status" value="1"/>
</dbReference>
<dbReference type="SUPFAM" id="SSF51735">
    <property type="entry name" value="NAD(P)-binding Rossmann-fold domains"/>
    <property type="match status" value="1"/>
</dbReference>
<keyword evidence="6" id="KW-0520">NAD</keyword>
<dbReference type="InterPro" id="IPR036291">
    <property type="entry name" value="NAD(P)-bd_dom_sf"/>
</dbReference>
<dbReference type="GO" id="GO:0004470">
    <property type="term" value="F:malic enzyme activity"/>
    <property type="evidence" value="ECO:0007669"/>
    <property type="project" value="InterPro"/>
</dbReference>
<dbReference type="InterPro" id="IPR037062">
    <property type="entry name" value="Malic_N_dom_sf"/>
</dbReference>
<comment type="similarity">
    <text evidence="3 17">Belongs to the malic enzymes family.</text>
</comment>
<dbReference type="SMART" id="SM00919">
    <property type="entry name" value="Malic_M"/>
    <property type="match status" value="1"/>
</dbReference>
<dbReference type="Gene3D" id="3.40.50.720">
    <property type="entry name" value="NAD(P)-binding Rossmann-like Domain"/>
    <property type="match status" value="1"/>
</dbReference>
<dbReference type="GO" id="GO:0051287">
    <property type="term" value="F:NAD binding"/>
    <property type="evidence" value="ECO:0007669"/>
    <property type="project" value="InterPro"/>
</dbReference>
<organism evidence="21 22">
    <name type="scientific">Planotetraspora mira</name>
    <dbReference type="NCBI Taxonomy" id="58121"/>
    <lineage>
        <taxon>Bacteria</taxon>
        <taxon>Bacillati</taxon>
        <taxon>Actinomycetota</taxon>
        <taxon>Actinomycetes</taxon>
        <taxon>Streptosporangiales</taxon>
        <taxon>Streptosporangiaceae</taxon>
        <taxon>Planotetraspora</taxon>
    </lineage>
</organism>
<evidence type="ECO:0000256" key="3">
    <source>
        <dbReference type="ARBA" id="ARBA00008785"/>
    </source>
</evidence>
<dbReference type="CDD" id="cd05312">
    <property type="entry name" value="NAD_bind_1_malic_enz"/>
    <property type="match status" value="1"/>
</dbReference>
<dbReference type="GO" id="GO:0005829">
    <property type="term" value="C:cytosol"/>
    <property type="evidence" value="ECO:0007669"/>
    <property type="project" value="TreeGrafter"/>
</dbReference>
<feature type="binding site" evidence="15">
    <location>
        <position position="484"/>
    </location>
    <ligand>
        <name>(S)-malate</name>
        <dbReference type="ChEBI" id="CHEBI:15589"/>
    </ligand>
</feature>
<evidence type="ECO:0000256" key="5">
    <source>
        <dbReference type="ARBA" id="ARBA00022723"/>
    </source>
</evidence>
<keyword evidence="22" id="KW-1185">Reference proteome</keyword>
<evidence type="ECO:0000256" key="15">
    <source>
        <dbReference type="PIRSR" id="PIRSR000106-2"/>
    </source>
</evidence>
<evidence type="ECO:0000256" key="1">
    <source>
        <dbReference type="ARBA" id="ARBA00001911"/>
    </source>
</evidence>
<comment type="caution">
    <text evidence="21">The sequence shown here is derived from an EMBL/GenBank/DDBJ whole genome shotgun (WGS) entry which is preliminary data.</text>
</comment>
<dbReference type="PANTHER" id="PTHR23406">
    <property type="entry name" value="MALIC ENZYME-RELATED"/>
    <property type="match status" value="1"/>
</dbReference>
<dbReference type="PROSITE" id="PS00331">
    <property type="entry name" value="MALIC_ENZYMES"/>
    <property type="match status" value="1"/>
</dbReference>
<protein>
    <recommendedName>
        <fullName evidence="12">Malolactic enzyme</fullName>
        <ecNumber evidence="10">4.1.1.101</ecNumber>
    </recommendedName>
    <alternativeName>
        <fullName evidence="13">Malic enzyme</fullName>
    </alternativeName>
    <alternativeName>
        <fullName evidence="11">Putative malate oxidoreductase [NAD]</fullName>
    </alternativeName>
</protein>
<feature type="active site" description="Proton acceptor" evidence="14">
    <location>
        <position position="197"/>
    </location>
</feature>
<sequence length="583" mass="62971">MIPATGVGQVSAEKNGKIGGRSFTETDGTYITPARGLEVLRDPLLNKGTAFTEEERAELGLEGLVPPAVETLDEQARRAYEQYEAQPDDLRKNIYLTALHDRNEVLFYRLLSDHLREMLPVVYDPTVGQAIKAYSHEYRRPRGVYLSIDDVGGIERAFGNLGLGPDDVDLIVASDAEEILGIGDWGIGGGSGIAVGKLAVYTAAAGIHPNRVIPVALDAGTNNEALLNDPSYVGDRHSRVRGGRYDDFIDAYVATATRMFPKALLHWEDFGPSNGRRILEKYTGRISTFNDDMQGTGAIVLAAALGATRVAGLPLREQRIVVFGAGTAGIGIADQLRDAMMRSGLDKETATRLIWAVDKQGLLTDDMDDLRDYQAPYARPAGEVAGRRGEDGRIGLREVIDHVHPTMLVGTSTVHGAFTEEIVRAMASHTDRPIIFPLSNPTERIEAMPGDLIRWTDGRALVATGIPVQPVTYKGVTYAIGQANNALLYPGLGLGVTVSRARRVSDGMFQAAADAVASLVDVSTPGASLLPQVDNLREISALVAVEVAGEAGKESLARVELHDVIQQVEDAMWQPEYRRVRGG</sequence>
<comment type="catalytic activity">
    <reaction evidence="9">
        <text>(S)-malate + H(+) = (S)-lactate + CO2</text>
        <dbReference type="Rhea" id="RHEA:46276"/>
        <dbReference type="ChEBI" id="CHEBI:15378"/>
        <dbReference type="ChEBI" id="CHEBI:15589"/>
        <dbReference type="ChEBI" id="CHEBI:16526"/>
        <dbReference type="ChEBI" id="CHEBI:16651"/>
        <dbReference type="EC" id="4.1.1.101"/>
    </reaction>
</comment>
<evidence type="ECO:0000256" key="2">
    <source>
        <dbReference type="ARBA" id="ARBA00001936"/>
    </source>
</evidence>
<dbReference type="EC" id="4.1.1.101" evidence="10"/>
<comment type="cofactor">
    <cofactor evidence="2">
        <name>Mn(2+)</name>
        <dbReference type="ChEBI" id="CHEBI:29035"/>
    </cofactor>
</comment>
<name>A0A8J3U4Q5_9ACTN</name>
<evidence type="ECO:0000256" key="7">
    <source>
        <dbReference type="ARBA" id="ARBA00023211"/>
    </source>
</evidence>
<dbReference type="FunFam" id="3.40.50.10380:FF:000001">
    <property type="entry name" value="NAD-dependent malic enzyme"/>
    <property type="match status" value="1"/>
</dbReference>
<evidence type="ECO:0000313" key="22">
    <source>
        <dbReference type="Proteomes" id="UP000650628"/>
    </source>
</evidence>
<keyword evidence="8" id="KW-0456">Lyase</keyword>
<evidence type="ECO:0000256" key="16">
    <source>
        <dbReference type="PIRSR" id="PIRSR000106-3"/>
    </source>
</evidence>
<dbReference type="GO" id="GO:0016616">
    <property type="term" value="F:oxidoreductase activity, acting on the CH-OH group of donors, NAD or NADP as acceptor"/>
    <property type="evidence" value="ECO:0007669"/>
    <property type="project" value="InterPro"/>
</dbReference>
<accession>A0A8J3U4Q5</accession>
<comment type="cofactor">
    <cofactor evidence="16">
        <name>Mg(2+)</name>
        <dbReference type="ChEBI" id="CHEBI:18420"/>
    </cofactor>
    <cofactor evidence="16">
        <name>Mn(2+)</name>
        <dbReference type="ChEBI" id="CHEBI:29035"/>
    </cofactor>
    <text evidence="16">Divalent metal cations. Prefers magnesium or manganese.</text>
</comment>
<evidence type="ECO:0000256" key="11">
    <source>
        <dbReference type="ARBA" id="ARBA00073308"/>
    </source>
</evidence>
<dbReference type="InterPro" id="IPR046346">
    <property type="entry name" value="Aminoacid_DH-like_N_sf"/>
</dbReference>
<feature type="binding site" evidence="15">
    <location>
        <position position="440"/>
    </location>
    <ligand>
        <name>(S)-malate</name>
        <dbReference type="ChEBI" id="CHEBI:15589"/>
    </ligand>
</feature>
<proteinExistence type="inferred from homology"/>
<evidence type="ECO:0000259" key="20">
    <source>
        <dbReference type="SMART" id="SM01274"/>
    </source>
</evidence>
<dbReference type="InterPro" id="IPR012301">
    <property type="entry name" value="Malic_N_dom"/>
</dbReference>
<feature type="active site" description="Proton donor" evidence="14">
    <location>
        <position position="123"/>
    </location>
</feature>
<dbReference type="InterPro" id="IPR012302">
    <property type="entry name" value="Malic_NAD-bd"/>
</dbReference>
<dbReference type="Pfam" id="PF03949">
    <property type="entry name" value="Malic_M"/>
    <property type="match status" value="1"/>
</dbReference>
<feature type="domain" description="Malic enzyme NAD-binding" evidence="19">
    <location>
        <begin position="293"/>
        <end position="552"/>
    </location>
</feature>
<reference evidence="21 22" key="1">
    <citation type="submission" date="2021-01" db="EMBL/GenBank/DDBJ databases">
        <title>Whole genome shotgun sequence of Planotetraspora mira NBRC 15435.</title>
        <authorList>
            <person name="Komaki H."/>
            <person name="Tamura T."/>
        </authorList>
    </citation>
    <scope>NUCLEOTIDE SEQUENCE [LARGE SCALE GENOMIC DNA]</scope>
    <source>
        <strain evidence="21 22">NBRC 15435</strain>
    </source>
</reference>
<dbReference type="PRINTS" id="PR00072">
    <property type="entry name" value="MALOXRDTASE"/>
</dbReference>
<feature type="binding site" evidence="16">
    <location>
        <position position="269"/>
    </location>
    <ligand>
        <name>a divalent metal cation</name>
        <dbReference type="ChEBI" id="CHEBI:60240"/>
    </ligand>
</feature>
<dbReference type="SMART" id="SM01274">
    <property type="entry name" value="malic"/>
    <property type="match status" value="1"/>
</dbReference>
<evidence type="ECO:0000256" key="13">
    <source>
        <dbReference type="ARBA" id="ARBA00082317"/>
    </source>
</evidence>
<evidence type="ECO:0000256" key="9">
    <source>
        <dbReference type="ARBA" id="ARBA00051739"/>
    </source>
</evidence>
<dbReference type="GO" id="GO:0030145">
    <property type="term" value="F:manganese ion binding"/>
    <property type="evidence" value="ECO:0007669"/>
    <property type="project" value="UniProtKB-ARBA"/>
</dbReference>
<evidence type="ECO:0000256" key="8">
    <source>
        <dbReference type="ARBA" id="ARBA00023239"/>
    </source>
</evidence>
<feature type="domain" description="Malic enzyme N-terminal" evidence="20">
    <location>
        <begin position="100"/>
        <end position="283"/>
    </location>
</feature>
<comment type="cofactor">
    <cofactor evidence="1">
        <name>NAD(+)</name>
        <dbReference type="ChEBI" id="CHEBI:57540"/>
    </cofactor>
</comment>
<gene>
    <name evidence="21" type="ORF">Pmi06nite_61420</name>
</gene>
<dbReference type="InterPro" id="IPR001891">
    <property type="entry name" value="Malic_OxRdtase"/>
</dbReference>
<dbReference type="FunFam" id="3.40.50.720:FF:000182">
    <property type="entry name" value="NAD-dependent malic enzyme"/>
    <property type="match status" value="1"/>
</dbReference>
<dbReference type="GO" id="GO:0043464">
    <property type="term" value="P:malolactic fermentation"/>
    <property type="evidence" value="ECO:0007669"/>
    <property type="project" value="UniProtKB-ARBA"/>
</dbReference>
<evidence type="ECO:0000256" key="6">
    <source>
        <dbReference type="ARBA" id="ARBA00023027"/>
    </source>
</evidence>
<evidence type="ECO:0000256" key="18">
    <source>
        <dbReference type="SAM" id="MobiDB-lite"/>
    </source>
</evidence>
<dbReference type="Pfam" id="PF00390">
    <property type="entry name" value="malic"/>
    <property type="match status" value="1"/>
</dbReference>
<keyword evidence="5 16" id="KW-0479">Metal-binding</keyword>
<dbReference type="GO" id="GO:0006108">
    <property type="term" value="P:malate metabolic process"/>
    <property type="evidence" value="ECO:0007669"/>
    <property type="project" value="TreeGrafter"/>
</dbReference>
<dbReference type="AlphaFoldDB" id="A0A8J3U4Q5"/>
<evidence type="ECO:0000256" key="14">
    <source>
        <dbReference type="PIRSR" id="PIRSR000106-1"/>
    </source>
</evidence>
<comment type="subunit">
    <text evidence="4">Homodimer.</text>
</comment>
<dbReference type="EMBL" id="BOOO01000036">
    <property type="protein sequence ID" value="GII32700.1"/>
    <property type="molecule type" value="Genomic_DNA"/>
</dbReference>
<evidence type="ECO:0000256" key="17">
    <source>
        <dbReference type="RuleBase" id="RU003427"/>
    </source>
</evidence>
<evidence type="ECO:0000259" key="19">
    <source>
        <dbReference type="SMART" id="SM00919"/>
    </source>
</evidence>
<dbReference type="SUPFAM" id="SSF53223">
    <property type="entry name" value="Aminoacid dehydrogenase-like, N-terminal domain"/>
    <property type="match status" value="1"/>
</dbReference>
<evidence type="ECO:0000256" key="12">
    <source>
        <dbReference type="ARBA" id="ARBA00074565"/>
    </source>
</evidence>
<feature type="binding site" evidence="16">
    <location>
        <position position="268"/>
    </location>
    <ligand>
        <name>a divalent metal cation</name>
        <dbReference type="ChEBI" id="CHEBI:60240"/>
    </ligand>
</feature>
<dbReference type="InterPro" id="IPR015884">
    <property type="entry name" value="Malic_enzyme_CS"/>
</dbReference>
<evidence type="ECO:0000256" key="10">
    <source>
        <dbReference type="ARBA" id="ARBA00066983"/>
    </source>
</evidence>
<dbReference type="NCBIfam" id="NF010052">
    <property type="entry name" value="PRK13529.1"/>
    <property type="match status" value="1"/>
</dbReference>
<dbReference type="Gene3D" id="3.40.50.10380">
    <property type="entry name" value="Malic enzyme, N-terminal domain"/>
    <property type="match status" value="1"/>
</dbReference>
<evidence type="ECO:0000256" key="4">
    <source>
        <dbReference type="ARBA" id="ARBA00011738"/>
    </source>
</evidence>
<feature type="region of interest" description="Disordered" evidence="18">
    <location>
        <begin position="1"/>
        <end position="24"/>
    </location>
</feature>
<evidence type="ECO:0000313" key="21">
    <source>
        <dbReference type="EMBL" id="GII32700.1"/>
    </source>
</evidence>
<dbReference type="Proteomes" id="UP000650628">
    <property type="component" value="Unassembled WGS sequence"/>
</dbReference>
<feature type="binding site" evidence="16">
    <location>
        <position position="292"/>
    </location>
    <ligand>
        <name>a divalent metal cation</name>
        <dbReference type="ChEBI" id="CHEBI:60240"/>
    </ligand>
</feature>